<dbReference type="Pfam" id="PF03413">
    <property type="entry name" value="PepSY"/>
    <property type="match status" value="1"/>
</dbReference>
<dbReference type="InterPro" id="IPR025711">
    <property type="entry name" value="PepSY"/>
</dbReference>
<dbReference type="EMBL" id="QTLC01000028">
    <property type="protein sequence ID" value="RDY71582.1"/>
    <property type="molecule type" value="Genomic_DNA"/>
</dbReference>
<proteinExistence type="predicted"/>
<organism evidence="2 3">
    <name type="scientific">Halobacillus trueperi</name>
    <dbReference type="NCBI Taxonomy" id="156205"/>
    <lineage>
        <taxon>Bacteria</taxon>
        <taxon>Bacillati</taxon>
        <taxon>Bacillota</taxon>
        <taxon>Bacilli</taxon>
        <taxon>Bacillales</taxon>
        <taxon>Bacillaceae</taxon>
        <taxon>Halobacillus</taxon>
    </lineage>
</organism>
<dbReference type="Proteomes" id="UP000257032">
    <property type="component" value="Unassembled WGS sequence"/>
</dbReference>
<feature type="domain" description="PepSY" evidence="1">
    <location>
        <begin position="110"/>
        <end position="168"/>
    </location>
</feature>
<sequence>MANHFKLLISISLLALLIVLGWQWVNERLSAEPLTESDIREKVQTQYNGEITDVTSTEGHYLATIELEEGVYEVAVLKKDGLISDIKPIKKFQNNDSTSGSQSENIKTQPITEEKARAVALNEIEGEVDDIDFESEGDPAFYLIEIERPGGEEATVQIHALSGEIMSVTWDD</sequence>
<dbReference type="AlphaFoldDB" id="A0A3D8VQE5"/>
<gene>
    <name evidence="2" type="ORF">DXT76_06075</name>
</gene>
<comment type="caution">
    <text evidence="2">The sequence shown here is derived from an EMBL/GenBank/DDBJ whole genome shotgun (WGS) entry which is preliminary data.</text>
</comment>
<protein>
    <recommendedName>
        <fullName evidence="1">PepSY domain-containing protein</fullName>
    </recommendedName>
</protein>
<evidence type="ECO:0000313" key="2">
    <source>
        <dbReference type="EMBL" id="RDY71582.1"/>
    </source>
</evidence>
<reference evidence="2 3" key="1">
    <citation type="submission" date="2018-08" db="EMBL/GenBank/DDBJ databases">
        <title>Genome sequence of strict halophilic Halobacillus trueperi SS1 isolated from Lunsu, a salty water body of North West Himalayas.</title>
        <authorList>
            <person name="Gupta S."/>
            <person name="Sharma P."/>
            <person name="Dev K."/>
            <person name="Baumler D."/>
            <person name="Sourirajan A."/>
        </authorList>
    </citation>
    <scope>NUCLEOTIDE SEQUENCE [LARGE SCALE GENOMIC DNA]</scope>
    <source>
        <strain evidence="2 3">SS1</strain>
    </source>
</reference>
<evidence type="ECO:0000313" key="3">
    <source>
        <dbReference type="Proteomes" id="UP000257032"/>
    </source>
</evidence>
<name>A0A3D8VQE5_9BACI</name>
<dbReference type="Gene3D" id="3.10.450.40">
    <property type="match status" value="1"/>
</dbReference>
<evidence type="ECO:0000259" key="1">
    <source>
        <dbReference type="Pfam" id="PF03413"/>
    </source>
</evidence>
<dbReference type="RefSeq" id="WP_115893660.1">
    <property type="nucleotide sequence ID" value="NZ_QTLC01000028.1"/>
</dbReference>
<accession>A0A3D8VQE5</accession>